<proteinExistence type="predicted"/>
<evidence type="ECO:0000256" key="1">
    <source>
        <dbReference type="SAM" id="MobiDB-lite"/>
    </source>
</evidence>
<feature type="compositionally biased region" description="Basic and acidic residues" evidence="1">
    <location>
        <begin position="1"/>
        <end position="25"/>
    </location>
</feature>
<protein>
    <submittedName>
        <fullName evidence="2">Uncharacterized protein</fullName>
    </submittedName>
</protein>
<feature type="region of interest" description="Disordered" evidence="1">
    <location>
        <begin position="1"/>
        <end position="30"/>
    </location>
</feature>
<reference evidence="2 3" key="1">
    <citation type="journal article" date="2023" name="Plants (Basel)">
        <title>Bridging the Gap: Combining Genomics and Transcriptomics Approaches to Understand Stylosanthes scabra, an Orphan Legume from the Brazilian Caatinga.</title>
        <authorList>
            <person name="Ferreira-Neto J.R.C."/>
            <person name="da Silva M.D."/>
            <person name="Binneck E."/>
            <person name="de Melo N.F."/>
            <person name="da Silva R.H."/>
            <person name="de Melo A.L.T.M."/>
            <person name="Pandolfi V."/>
            <person name="Bustamante F.O."/>
            <person name="Brasileiro-Vidal A.C."/>
            <person name="Benko-Iseppon A.M."/>
        </authorList>
    </citation>
    <scope>NUCLEOTIDE SEQUENCE [LARGE SCALE GENOMIC DNA]</scope>
    <source>
        <tissue evidence="2">Leaves</tissue>
    </source>
</reference>
<dbReference type="EMBL" id="JASCZI010031862">
    <property type="protein sequence ID" value="MED6127557.1"/>
    <property type="molecule type" value="Genomic_DNA"/>
</dbReference>
<accession>A0ABU6RU92</accession>
<organism evidence="2 3">
    <name type="scientific">Stylosanthes scabra</name>
    <dbReference type="NCBI Taxonomy" id="79078"/>
    <lineage>
        <taxon>Eukaryota</taxon>
        <taxon>Viridiplantae</taxon>
        <taxon>Streptophyta</taxon>
        <taxon>Embryophyta</taxon>
        <taxon>Tracheophyta</taxon>
        <taxon>Spermatophyta</taxon>
        <taxon>Magnoliopsida</taxon>
        <taxon>eudicotyledons</taxon>
        <taxon>Gunneridae</taxon>
        <taxon>Pentapetalae</taxon>
        <taxon>rosids</taxon>
        <taxon>fabids</taxon>
        <taxon>Fabales</taxon>
        <taxon>Fabaceae</taxon>
        <taxon>Papilionoideae</taxon>
        <taxon>50 kb inversion clade</taxon>
        <taxon>dalbergioids sensu lato</taxon>
        <taxon>Dalbergieae</taxon>
        <taxon>Pterocarpus clade</taxon>
        <taxon>Stylosanthes</taxon>
    </lineage>
</organism>
<sequence length="107" mass="12282">ERLRKALEAKGSQEEAKKHETEHRAVARSYRGTSRVPGKFLDAFCQHMRDCTVPSRDRAGTKSKLQFLFTVRRHSVRATARYRLTKLKSKLKVEFQVFGPGPKPLQG</sequence>
<evidence type="ECO:0000313" key="2">
    <source>
        <dbReference type="EMBL" id="MED6127557.1"/>
    </source>
</evidence>
<keyword evidence="3" id="KW-1185">Reference proteome</keyword>
<feature type="non-terminal residue" evidence="2">
    <location>
        <position position="1"/>
    </location>
</feature>
<gene>
    <name evidence="2" type="ORF">PIB30_089170</name>
</gene>
<name>A0ABU6RU92_9FABA</name>
<evidence type="ECO:0000313" key="3">
    <source>
        <dbReference type="Proteomes" id="UP001341840"/>
    </source>
</evidence>
<comment type="caution">
    <text evidence="2">The sequence shown here is derived from an EMBL/GenBank/DDBJ whole genome shotgun (WGS) entry which is preliminary data.</text>
</comment>
<dbReference type="Proteomes" id="UP001341840">
    <property type="component" value="Unassembled WGS sequence"/>
</dbReference>